<protein>
    <recommendedName>
        <fullName evidence="1">NAD-dependent epimerase/dehydratase domain-containing protein</fullName>
    </recommendedName>
</protein>
<feature type="domain" description="NAD-dependent epimerase/dehydratase" evidence="1">
    <location>
        <begin position="4"/>
        <end position="86"/>
    </location>
</feature>
<dbReference type="InterPro" id="IPR036291">
    <property type="entry name" value="NAD(P)-bd_dom_sf"/>
</dbReference>
<dbReference type="AlphaFoldDB" id="A0A0F8X5L3"/>
<sequence>MNNILVTGSEGFVGKHVVRRLRELGHAVTGVDNLEPRVHGTGPHRAEGDPIAGVVSGFHKVSYDNISYQVLREADIVIHLAAQVGVA</sequence>
<dbReference type="SUPFAM" id="SSF51735">
    <property type="entry name" value="NAD(P)-binding Rossmann-fold domains"/>
    <property type="match status" value="1"/>
</dbReference>
<comment type="caution">
    <text evidence="2">The sequence shown here is derived from an EMBL/GenBank/DDBJ whole genome shotgun (WGS) entry which is preliminary data.</text>
</comment>
<proteinExistence type="predicted"/>
<dbReference type="Gene3D" id="3.40.50.720">
    <property type="entry name" value="NAD(P)-binding Rossmann-like Domain"/>
    <property type="match status" value="1"/>
</dbReference>
<name>A0A0F8X5L3_9ZZZZ</name>
<evidence type="ECO:0000259" key="1">
    <source>
        <dbReference type="Pfam" id="PF01370"/>
    </source>
</evidence>
<dbReference type="Pfam" id="PF01370">
    <property type="entry name" value="Epimerase"/>
    <property type="match status" value="1"/>
</dbReference>
<accession>A0A0F8X5L3</accession>
<dbReference type="EMBL" id="LAZR01061049">
    <property type="protein sequence ID" value="KKK64382.1"/>
    <property type="molecule type" value="Genomic_DNA"/>
</dbReference>
<feature type="non-terminal residue" evidence="2">
    <location>
        <position position="87"/>
    </location>
</feature>
<gene>
    <name evidence="2" type="ORF">LCGC14_2984790</name>
</gene>
<dbReference type="InterPro" id="IPR001509">
    <property type="entry name" value="Epimerase_deHydtase"/>
</dbReference>
<reference evidence="2" key="1">
    <citation type="journal article" date="2015" name="Nature">
        <title>Complex archaea that bridge the gap between prokaryotes and eukaryotes.</title>
        <authorList>
            <person name="Spang A."/>
            <person name="Saw J.H."/>
            <person name="Jorgensen S.L."/>
            <person name="Zaremba-Niedzwiedzka K."/>
            <person name="Martijn J."/>
            <person name="Lind A.E."/>
            <person name="van Eijk R."/>
            <person name="Schleper C."/>
            <person name="Guy L."/>
            <person name="Ettema T.J."/>
        </authorList>
    </citation>
    <scope>NUCLEOTIDE SEQUENCE</scope>
</reference>
<evidence type="ECO:0000313" key="2">
    <source>
        <dbReference type="EMBL" id="KKK64382.1"/>
    </source>
</evidence>
<organism evidence="2">
    <name type="scientific">marine sediment metagenome</name>
    <dbReference type="NCBI Taxonomy" id="412755"/>
    <lineage>
        <taxon>unclassified sequences</taxon>
        <taxon>metagenomes</taxon>
        <taxon>ecological metagenomes</taxon>
    </lineage>
</organism>